<proteinExistence type="predicted"/>
<accession>A0ABV6SUF1</accession>
<comment type="caution">
    <text evidence="2">The sequence shown here is derived from an EMBL/GenBank/DDBJ whole genome shotgun (WGS) entry which is preliminary data.</text>
</comment>
<evidence type="ECO:0000256" key="1">
    <source>
        <dbReference type="SAM" id="Phobius"/>
    </source>
</evidence>
<feature type="transmembrane region" description="Helical" evidence="1">
    <location>
        <begin position="105"/>
        <end position="122"/>
    </location>
</feature>
<feature type="transmembrane region" description="Helical" evidence="1">
    <location>
        <begin position="6"/>
        <end position="36"/>
    </location>
</feature>
<keyword evidence="1" id="KW-0472">Membrane</keyword>
<keyword evidence="1" id="KW-0812">Transmembrane</keyword>
<evidence type="ECO:0008006" key="4">
    <source>
        <dbReference type="Google" id="ProtNLM"/>
    </source>
</evidence>
<evidence type="ECO:0000313" key="3">
    <source>
        <dbReference type="Proteomes" id="UP001589898"/>
    </source>
</evidence>
<protein>
    <recommendedName>
        <fullName evidence="4">DUF4281 domain-containing protein</fullName>
    </recommendedName>
</protein>
<sequence>MKVIEVFGAGLTALMVVIAAIYFVVSFAPILWPAFVASRNRPDLPRPVVFVAVVAALVYGAFSFIGFAVLLPVEAYGAFVAPSLEASGAAYGAGILRLSRFFTEYWWLFVPPIQLGLTWFITGQVGRRWQHICSAPPNNSFKPMPLRGTA</sequence>
<dbReference type="Proteomes" id="UP001589898">
    <property type="component" value="Unassembled WGS sequence"/>
</dbReference>
<keyword evidence="3" id="KW-1185">Reference proteome</keyword>
<feature type="transmembrane region" description="Helical" evidence="1">
    <location>
        <begin position="48"/>
        <end position="71"/>
    </location>
</feature>
<name>A0ABV6SUF1_9GAMM</name>
<evidence type="ECO:0000313" key="2">
    <source>
        <dbReference type="EMBL" id="MFC0717062.1"/>
    </source>
</evidence>
<keyword evidence="1" id="KW-1133">Transmembrane helix</keyword>
<gene>
    <name evidence="2" type="ORF">ACFFFU_04740</name>
</gene>
<dbReference type="RefSeq" id="WP_386659278.1">
    <property type="nucleotide sequence ID" value="NZ_JBHLTF010000015.1"/>
</dbReference>
<organism evidence="2 3">
    <name type="scientific">Luteimonas padinae</name>
    <dbReference type="NCBI Taxonomy" id="1714359"/>
    <lineage>
        <taxon>Bacteria</taxon>
        <taxon>Pseudomonadati</taxon>
        <taxon>Pseudomonadota</taxon>
        <taxon>Gammaproteobacteria</taxon>
        <taxon>Lysobacterales</taxon>
        <taxon>Lysobacteraceae</taxon>
        <taxon>Luteimonas</taxon>
    </lineage>
</organism>
<reference evidence="2 3" key="1">
    <citation type="submission" date="2024-09" db="EMBL/GenBank/DDBJ databases">
        <authorList>
            <person name="Sun Q."/>
            <person name="Mori K."/>
        </authorList>
    </citation>
    <scope>NUCLEOTIDE SEQUENCE [LARGE SCALE GENOMIC DNA]</scope>
    <source>
        <strain evidence="2 3">KCTC 52403</strain>
    </source>
</reference>
<dbReference type="EMBL" id="JBHLTF010000015">
    <property type="protein sequence ID" value="MFC0717062.1"/>
    <property type="molecule type" value="Genomic_DNA"/>
</dbReference>